<accession>A0A1G6XNA2</accession>
<name>A0A1G6XNA2_9ACTN</name>
<keyword evidence="3" id="KW-1185">Reference proteome</keyword>
<dbReference type="EMBL" id="LT629688">
    <property type="protein sequence ID" value="SDD78837.1"/>
    <property type="molecule type" value="Genomic_DNA"/>
</dbReference>
<feature type="transmembrane region" description="Helical" evidence="1">
    <location>
        <begin position="20"/>
        <end position="37"/>
    </location>
</feature>
<feature type="transmembrane region" description="Helical" evidence="1">
    <location>
        <begin position="43"/>
        <end position="64"/>
    </location>
</feature>
<evidence type="ECO:0000313" key="3">
    <source>
        <dbReference type="Proteomes" id="UP000198546"/>
    </source>
</evidence>
<dbReference type="RefSeq" id="WP_090592430.1">
    <property type="nucleotide sequence ID" value="NZ_LT629688.1"/>
</dbReference>
<gene>
    <name evidence="2" type="ORF">SAMN04489747_1742</name>
</gene>
<evidence type="ECO:0000256" key="1">
    <source>
        <dbReference type="SAM" id="Phobius"/>
    </source>
</evidence>
<keyword evidence="1" id="KW-1133">Transmembrane helix</keyword>
<dbReference type="AlphaFoldDB" id="A0A1G6XNA2"/>
<protein>
    <submittedName>
        <fullName evidence="2">Uncharacterized protein</fullName>
    </submittedName>
</protein>
<keyword evidence="1" id="KW-0812">Transmembrane</keyword>
<sequence>MSRHPVRPDARRRVDVPPLILGLVLAPLAVLAVWTSLGLTVSWGPVLVVAPIALIALGVLGLVLSRHPS</sequence>
<proteinExistence type="predicted"/>
<evidence type="ECO:0000313" key="2">
    <source>
        <dbReference type="EMBL" id="SDD78837.1"/>
    </source>
</evidence>
<dbReference type="STRING" id="675864.SAMN04489747_1742"/>
<organism evidence="2 3">
    <name type="scientific">Auraticoccus monumenti</name>
    <dbReference type="NCBI Taxonomy" id="675864"/>
    <lineage>
        <taxon>Bacteria</taxon>
        <taxon>Bacillati</taxon>
        <taxon>Actinomycetota</taxon>
        <taxon>Actinomycetes</taxon>
        <taxon>Propionibacteriales</taxon>
        <taxon>Propionibacteriaceae</taxon>
        <taxon>Auraticoccus</taxon>
    </lineage>
</organism>
<reference evidence="2 3" key="1">
    <citation type="submission" date="2016-10" db="EMBL/GenBank/DDBJ databases">
        <authorList>
            <person name="de Groot N.N."/>
        </authorList>
    </citation>
    <scope>NUCLEOTIDE SEQUENCE [LARGE SCALE GENOMIC DNA]</scope>
    <source>
        <strain evidence="2 3">MON 2.2</strain>
    </source>
</reference>
<dbReference type="Proteomes" id="UP000198546">
    <property type="component" value="Chromosome i"/>
</dbReference>
<keyword evidence="1" id="KW-0472">Membrane</keyword>